<feature type="domain" description="SIS" evidence="3">
    <location>
        <begin position="204"/>
        <end position="354"/>
    </location>
</feature>
<dbReference type="Proteomes" id="UP000019267">
    <property type="component" value="Chromosome"/>
</dbReference>
<reference evidence="4 5" key="1">
    <citation type="journal article" date="2014" name="Genome Biol. Evol.">
        <title>Molecular evolution of the substrate utilization strategies and putative virulence factors in mosquito-associated Spiroplasma species.</title>
        <authorList>
            <person name="Chang T.H."/>
            <person name="Lo W.S."/>
            <person name="Ku C."/>
            <person name="Chen L.L."/>
            <person name="Kuo C.H."/>
        </authorList>
    </citation>
    <scope>NUCLEOTIDE SEQUENCE [LARGE SCALE GENOMIC DNA]</scope>
    <source>
        <strain evidence="4">AES-1</strain>
    </source>
</reference>
<dbReference type="SUPFAM" id="SSF53697">
    <property type="entry name" value="SIS domain"/>
    <property type="match status" value="1"/>
</dbReference>
<dbReference type="GO" id="GO:1901135">
    <property type="term" value="P:carbohydrate derivative metabolic process"/>
    <property type="evidence" value="ECO:0007669"/>
    <property type="project" value="InterPro"/>
</dbReference>
<protein>
    <submittedName>
        <fullName evidence="4">Tagatose-6-phosphate ketose/aldose isomerase</fullName>
    </submittedName>
</protein>
<keyword evidence="5" id="KW-1185">Reference proteome</keyword>
<dbReference type="HOGENOM" id="CLU_012520_0_0_14"/>
<dbReference type="InterPro" id="IPR001347">
    <property type="entry name" value="SIS_dom"/>
</dbReference>
<dbReference type="PANTHER" id="PTHR10937:SF4">
    <property type="entry name" value="GLUCOSAMINE-6-PHOSPHATE DEAMINASE"/>
    <property type="match status" value="1"/>
</dbReference>
<dbReference type="PANTHER" id="PTHR10937">
    <property type="entry name" value="GLUCOSAMINE--FRUCTOSE-6-PHOSPHATE AMINOTRANSFERASE, ISOMERIZING"/>
    <property type="match status" value="1"/>
</dbReference>
<dbReference type="OrthoDB" id="9779207at2"/>
<evidence type="ECO:0000256" key="2">
    <source>
        <dbReference type="SAM" id="Phobius"/>
    </source>
</evidence>
<keyword evidence="4" id="KW-0413">Isomerase</keyword>
<keyword evidence="2" id="KW-0472">Membrane</keyword>
<dbReference type="GO" id="GO:0016853">
    <property type="term" value="F:isomerase activity"/>
    <property type="evidence" value="ECO:0007669"/>
    <property type="project" value="UniProtKB-KW"/>
</dbReference>
<organism evidence="4 5">
    <name type="scientific">Spiroplasma culicicola AES-1</name>
    <dbReference type="NCBI Taxonomy" id="1276246"/>
    <lineage>
        <taxon>Bacteria</taxon>
        <taxon>Bacillati</taxon>
        <taxon>Mycoplasmatota</taxon>
        <taxon>Mollicutes</taxon>
        <taxon>Entomoplasmatales</taxon>
        <taxon>Spiroplasmataceae</taxon>
        <taxon>Spiroplasma</taxon>
    </lineage>
</organism>
<dbReference type="PROSITE" id="PS51464">
    <property type="entry name" value="SIS"/>
    <property type="match status" value="2"/>
</dbReference>
<dbReference type="AlphaFoldDB" id="W6A810"/>
<dbReference type="InterPro" id="IPR035466">
    <property type="entry name" value="GlmS/AgaS_SIS"/>
</dbReference>
<keyword evidence="1" id="KW-0677">Repeat</keyword>
<dbReference type="KEGG" id="scq:SCULI_v1c06840"/>
<accession>W6A810</accession>
<feature type="transmembrane region" description="Helical" evidence="2">
    <location>
        <begin position="326"/>
        <end position="345"/>
    </location>
</feature>
<dbReference type="PATRIC" id="fig|1276246.3.peg.682"/>
<proteinExistence type="predicted"/>
<evidence type="ECO:0000259" key="3">
    <source>
        <dbReference type="PROSITE" id="PS51464"/>
    </source>
</evidence>
<dbReference type="CDD" id="cd05008">
    <property type="entry name" value="SIS_GlmS_GlmD_1"/>
    <property type="match status" value="1"/>
</dbReference>
<name>W6A810_9MOLU</name>
<feature type="domain" description="SIS" evidence="3">
    <location>
        <begin position="33"/>
        <end position="183"/>
    </location>
</feature>
<evidence type="ECO:0000313" key="5">
    <source>
        <dbReference type="Proteomes" id="UP000019267"/>
    </source>
</evidence>
<dbReference type="RefSeq" id="WP_025363257.1">
    <property type="nucleotide sequence ID" value="NZ_CP006681.1"/>
</dbReference>
<dbReference type="eggNOG" id="COG2222">
    <property type="taxonomic scope" value="Bacteria"/>
</dbReference>
<dbReference type="Pfam" id="PF01380">
    <property type="entry name" value="SIS"/>
    <property type="match status" value="1"/>
</dbReference>
<dbReference type="InterPro" id="IPR046348">
    <property type="entry name" value="SIS_dom_sf"/>
</dbReference>
<sequence length="374" mass="42669">MKLNEIQTYKEIKQQPVVWKKILKLFEEKKKKWVKLAQEHKEWEIIFVGAGTSEFVGNAIERYWINAGLNAKSYSSTEIVADPNKLLKNKDNVIFISFARSGNSPESLAAVEIANKIIKNIKHIYITCNSQGKLALQAKSNQSIELFLLPDESNDLGFAMTSSYSGMMIAACLILSLLNNDNFYQECLENIVKIESHQDELENYANQISNQDFERLVYLGSGEYKGFCQEAHLKFLELTQGNIPTFFNDVLAFRHGPKSILNEKTIVFLMASNNEYTRKYDLDMIKELETQKQINQLIVLDNINDKSIKDISSNYISLDLKLTNSIFIGLSYIYIAQIIAVLFSLKLNINPDNPCPTGEVNRVVQGVVIYKFDE</sequence>
<dbReference type="GO" id="GO:0097367">
    <property type="term" value="F:carbohydrate derivative binding"/>
    <property type="evidence" value="ECO:0007669"/>
    <property type="project" value="InterPro"/>
</dbReference>
<dbReference type="STRING" id="1276246.SCULI_v1c06840"/>
<evidence type="ECO:0000256" key="1">
    <source>
        <dbReference type="ARBA" id="ARBA00022737"/>
    </source>
</evidence>
<dbReference type="Gene3D" id="3.40.50.10490">
    <property type="entry name" value="Glucose-6-phosphate isomerase like protein, domain 1"/>
    <property type="match status" value="2"/>
</dbReference>
<gene>
    <name evidence="4" type="ORF">SCULI_v1c06840</name>
</gene>
<evidence type="ECO:0000313" key="4">
    <source>
        <dbReference type="EMBL" id="AHI53025.1"/>
    </source>
</evidence>
<keyword evidence="2" id="KW-0812">Transmembrane</keyword>
<keyword evidence="2" id="KW-1133">Transmembrane helix</keyword>
<dbReference type="EMBL" id="CP006681">
    <property type="protein sequence ID" value="AHI53025.1"/>
    <property type="molecule type" value="Genomic_DNA"/>
</dbReference>